<feature type="compositionally biased region" description="Basic and acidic residues" evidence="1">
    <location>
        <begin position="532"/>
        <end position="551"/>
    </location>
</feature>
<dbReference type="Proteomes" id="UP000799421">
    <property type="component" value="Unassembled WGS sequence"/>
</dbReference>
<feature type="compositionally biased region" description="Basic and acidic residues" evidence="1">
    <location>
        <begin position="570"/>
        <end position="584"/>
    </location>
</feature>
<dbReference type="OrthoDB" id="4161595at2759"/>
<feature type="region of interest" description="Disordered" evidence="1">
    <location>
        <begin position="396"/>
        <end position="619"/>
    </location>
</feature>
<keyword evidence="3" id="KW-1185">Reference proteome</keyword>
<feature type="compositionally biased region" description="Basic and acidic residues" evidence="1">
    <location>
        <begin position="450"/>
        <end position="467"/>
    </location>
</feature>
<dbReference type="AlphaFoldDB" id="A0A6A7C3K0"/>
<reference evidence="2" key="1">
    <citation type="journal article" date="2020" name="Stud. Mycol.">
        <title>101 Dothideomycetes genomes: a test case for predicting lifestyles and emergence of pathogens.</title>
        <authorList>
            <person name="Haridas S."/>
            <person name="Albert R."/>
            <person name="Binder M."/>
            <person name="Bloem J."/>
            <person name="Labutti K."/>
            <person name="Salamov A."/>
            <person name="Andreopoulos B."/>
            <person name="Baker S."/>
            <person name="Barry K."/>
            <person name="Bills G."/>
            <person name="Bluhm B."/>
            <person name="Cannon C."/>
            <person name="Castanera R."/>
            <person name="Culley D."/>
            <person name="Daum C."/>
            <person name="Ezra D."/>
            <person name="Gonzalez J."/>
            <person name="Henrissat B."/>
            <person name="Kuo A."/>
            <person name="Liang C."/>
            <person name="Lipzen A."/>
            <person name="Lutzoni F."/>
            <person name="Magnuson J."/>
            <person name="Mondo S."/>
            <person name="Nolan M."/>
            <person name="Ohm R."/>
            <person name="Pangilinan J."/>
            <person name="Park H.-J."/>
            <person name="Ramirez L."/>
            <person name="Alfaro M."/>
            <person name="Sun H."/>
            <person name="Tritt A."/>
            <person name="Yoshinaga Y."/>
            <person name="Zwiers L.-H."/>
            <person name="Turgeon B."/>
            <person name="Goodwin S."/>
            <person name="Spatafora J."/>
            <person name="Crous P."/>
            <person name="Grigoriev I."/>
        </authorList>
    </citation>
    <scope>NUCLEOTIDE SEQUENCE</scope>
    <source>
        <strain evidence="2">CBS 480.64</strain>
    </source>
</reference>
<feature type="compositionally biased region" description="Basic and acidic residues" evidence="1">
    <location>
        <begin position="608"/>
        <end position="619"/>
    </location>
</feature>
<accession>A0A6A7C3K0</accession>
<feature type="compositionally biased region" description="Polar residues" evidence="1">
    <location>
        <begin position="91"/>
        <end position="110"/>
    </location>
</feature>
<feature type="compositionally biased region" description="Basic and acidic residues" evidence="1">
    <location>
        <begin position="479"/>
        <end position="505"/>
    </location>
</feature>
<dbReference type="EMBL" id="MU005969">
    <property type="protein sequence ID" value="KAF2861933.1"/>
    <property type="molecule type" value="Genomic_DNA"/>
</dbReference>
<gene>
    <name evidence="2" type="ORF">K470DRAFT_269460</name>
</gene>
<name>A0A6A7C3K0_9PEZI</name>
<feature type="compositionally biased region" description="Low complexity" evidence="1">
    <location>
        <begin position="111"/>
        <end position="122"/>
    </location>
</feature>
<feature type="region of interest" description="Disordered" evidence="1">
    <location>
        <begin position="18"/>
        <end position="50"/>
    </location>
</feature>
<evidence type="ECO:0000313" key="2">
    <source>
        <dbReference type="EMBL" id="KAF2861933.1"/>
    </source>
</evidence>
<feature type="region of interest" description="Disordered" evidence="1">
    <location>
        <begin position="91"/>
        <end position="142"/>
    </location>
</feature>
<evidence type="ECO:0000313" key="3">
    <source>
        <dbReference type="Proteomes" id="UP000799421"/>
    </source>
</evidence>
<organism evidence="2 3">
    <name type="scientific">Piedraia hortae CBS 480.64</name>
    <dbReference type="NCBI Taxonomy" id="1314780"/>
    <lineage>
        <taxon>Eukaryota</taxon>
        <taxon>Fungi</taxon>
        <taxon>Dikarya</taxon>
        <taxon>Ascomycota</taxon>
        <taxon>Pezizomycotina</taxon>
        <taxon>Dothideomycetes</taxon>
        <taxon>Dothideomycetidae</taxon>
        <taxon>Capnodiales</taxon>
        <taxon>Piedraiaceae</taxon>
        <taxon>Piedraia</taxon>
    </lineage>
</organism>
<sequence>MRTHSASKRLEALEAAQTSTAVAVEDAGTPETGKALTQGSAKGSKEANKEISRLARGRAIKKAAKNKSNDNSTAAGSKTVDAIKISNAINTSNQAPIRSSPPTNGPESGSNTTNAVKTATTAVKHEKKSATEPSPDINNVQSLGNTASLKKALLACEGNPTGEGTSSVAPIGAETTEPWACANLMCSTGMTYMTGSTYKRRAISDHFGRNKKQAKEIPPHVWQTFCRKCYQHMHDSKSKSKKQMFEWKMGCMIEQLTRFSAWRPDIRFTAQMSRAVLQRSELYKSLLKQNNNDADAAMKAYTAPGQPGAVSDKLNSKGNPRPPTITGQFPIALVDEFVSDCCPAGLLDADSVKTILKKINDYFDDGKIQSMPPIEFILCAPEQDHDVDKGVSIKSIKSDKAEEAAYPQEPGENEEPSGISTSTAFTAVNSASGNQDPSKPNKSVTRNKRPMTDDGERVDGESKDKELWLVAEPSLPLPKEQDPAKDLKGKKTLKRKDLSVTKDNVKAQAGVLQDKKTRKHTDRGKDLAGVPDDEKTRDLKDRGEGTIKDLNAKGTRKRKSLDEGPAEGPSDEKTPDCKDHHDGPVEEQNDEKARKRKDRNVSFDPYSDNEKARKCQKKD</sequence>
<protein>
    <submittedName>
        <fullName evidence="2">Uncharacterized protein</fullName>
    </submittedName>
</protein>
<feature type="compositionally biased region" description="Polar residues" evidence="1">
    <location>
        <begin position="418"/>
        <end position="444"/>
    </location>
</feature>
<proteinExistence type="predicted"/>
<evidence type="ECO:0000256" key="1">
    <source>
        <dbReference type="SAM" id="MobiDB-lite"/>
    </source>
</evidence>